<organism evidence="2 3">
    <name type="scientific">Proteiniclasticum aestuarii</name>
    <dbReference type="NCBI Taxonomy" id="2817862"/>
    <lineage>
        <taxon>Bacteria</taxon>
        <taxon>Bacillati</taxon>
        <taxon>Bacillota</taxon>
        <taxon>Clostridia</taxon>
        <taxon>Eubacteriales</taxon>
        <taxon>Clostridiaceae</taxon>
        <taxon>Proteiniclasticum</taxon>
    </lineage>
</organism>
<sequence length="175" mass="20680">MWRKYGLNILALIIVLLIRIVIVPFALPKEYGAYPRIMSYQIRRDYPMYDLVNLRNLESASSRSGYSMETLIAIDLLMKNGLDPLKAIGGMEEEFKEIPMPENFRMDLLSDRISEIHEIYDRSVRLISILFEVTMVILSATIFYYLLFYIDYRRRQKGKSLMRESYELTGKENRV</sequence>
<keyword evidence="3" id="KW-1185">Reference proteome</keyword>
<dbReference type="EMBL" id="JAFNJU010000001">
    <property type="protein sequence ID" value="MBO1263867.1"/>
    <property type="molecule type" value="Genomic_DNA"/>
</dbReference>
<dbReference type="AlphaFoldDB" id="A0A939H472"/>
<dbReference type="Proteomes" id="UP000664218">
    <property type="component" value="Unassembled WGS sequence"/>
</dbReference>
<evidence type="ECO:0000313" key="3">
    <source>
        <dbReference type="Proteomes" id="UP000664218"/>
    </source>
</evidence>
<keyword evidence="1" id="KW-1133">Transmembrane helix</keyword>
<evidence type="ECO:0000313" key="2">
    <source>
        <dbReference type="EMBL" id="MBO1263867.1"/>
    </source>
</evidence>
<gene>
    <name evidence="2" type="ORF">J3A84_02255</name>
</gene>
<feature type="transmembrane region" description="Helical" evidence="1">
    <location>
        <begin position="126"/>
        <end position="150"/>
    </location>
</feature>
<accession>A0A939H472</accession>
<comment type="caution">
    <text evidence="2">The sequence shown here is derived from an EMBL/GenBank/DDBJ whole genome shotgun (WGS) entry which is preliminary data.</text>
</comment>
<feature type="transmembrane region" description="Helical" evidence="1">
    <location>
        <begin position="7"/>
        <end position="27"/>
    </location>
</feature>
<protein>
    <submittedName>
        <fullName evidence="2">Uncharacterized protein</fullName>
    </submittedName>
</protein>
<reference evidence="2" key="1">
    <citation type="submission" date="2021-03" db="EMBL/GenBank/DDBJ databases">
        <title>Proteiniclasticum marinus sp. nov., isolated from tidal flat sediment.</title>
        <authorList>
            <person name="Namirimu T."/>
            <person name="Yang J.-A."/>
            <person name="Yang S.-H."/>
            <person name="Kim Y.-J."/>
            <person name="Kwon K.K."/>
        </authorList>
    </citation>
    <scope>NUCLEOTIDE SEQUENCE</scope>
    <source>
        <strain evidence="2">SCR006</strain>
    </source>
</reference>
<dbReference type="RefSeq" id="WP_207598369.1">
    <property type="nucleotide sequence ID" value="NZ_JAFNJU010000001.1"/>
</dbReference>
<keyword evidence="1" id="KW-0472">Membrane</keyword>
<evidence type="ECO:0000256" key="1">
    <source>
        <dbReference type="SAM" id="Phobius"/>
    </source>
</evidence>
<name>A0A939H472_9CLOT</name>
<proteinExistence type="predicted"/>
<keyword evidence="1" id="KW-0812">Transmembrane</keyword>